<dbReference type="AlphaFoldDB" id="L1ISI3"/>
<proteinExistence type="predicted"/>
<dbReference type="HOGENOM" id="CLU_744862_0_0_1"/>
<dbReference type="Gene3D" id="3.30.310.10">
    <property type="entry name" value="TATA-Binding Protein"/>
    <property type="match status" value="1"/>
</dbReference>
<protein>
    <submittedName>
        <fullName evidence="1 2">Uncharacterized protein</fullName>
    </submittedName>
</protein>
<reference evidence="3" key="2">
    <citation type="submission" date="2012-11" db="EMBL/GenBank/DDBJ databases">
        <authorList>
            <person name="Kuo A."/>
            <person name="Curtis B.A."/>
            <person name="Tanifuji G."/>
            <person name="Burki F."/>
            <person name="Gruber A."/>
            <person name="Irimia M."/>
            <person name="Maruyama S."/>
            <person name="Arias M.C."/>
            <person name="Ball S.G."/>
            <person name="Gile G.H."/>
            <person name="Hirakawa Y."/>
            <person name="Hopkins J.F."/>
            <person name="Rensing S.A."/>
            <person name="Schmutz J."/>
            <person name="Symeonidi A."/>
            <person name="Elias M."/>
            <person name="Eveleigh R.J."/>
            <person name="Herman E.K."/>
            <person name="Klute M.J."/>
            <person name="Nakayama T."/>
            <person name="Obornik M."/>
            <person name="Reyes-Prieto A."/>
            <person name="Armbrust E.V."/>
            <person name="Aves S.J."/>
            <person name="Beiko R.G."/>
            <person name="Coutinho P."/>
            <person name="Dacks J.B."/>
            <person name="Durnford D.G."/>
            <person name="Fast N.M."/>
            <person name="Green B.R."/>
            <person name="Grisdale C."/>
            <person name="Hempe F."/>
            <person name="Henrissat B."/>
            <person name="Hoppner M.P."/>
            <person name="Ishida K.-I."/>
            <person name="Kim E."/>
            <person name="Koreny L."/>
            <person name="Kroth P.G."/>
            <person name="Liu Y."/>
            <person name="Malik S.-B."/>
            <person name="Maier U.G."/>
            <person name="McRose D."/>
            <person name="Mock T."/>
            <person name="Neilson J.A."/>
            <person name="Onodera N.T."/>
            <person name="Poole A.M."/>
            <person name="Pritham E.J."/>
            <person name="Richards T.A."/>
            <person name="Rocap G."/>
            <person name="Roy S.W."/>
            <person name="Sarai C."/>
            <person name="Schaack S."/>
            <person name="Shirato S."/>
            <person name="Slamovits C.H."/>
            <person name="Spencer D.F."/>
            <person name="Suzuki S."/>
            <person name="Worden A.Z."/>
            <person name="Zauner S."/>
            <person name="Barry K."/>
            <person name="Bell C."/>
            <person name="Bharti A.K."/>
            <person name="Crow J.A."/>
            <person name="Grimwood J."/>
            <person name="Kramer R."/>
            <person name="Lindquist E."/>
            <person name="Lucas S."/>
            <person name="Salamov A."/>
            <person name="McFadden G.I."/>
            <person name="Lane C.E."/>
            <person name="Keeling P.J."/>
            <person name="Gray M.W."/>
            <person name="Grigoriev I.V."/>
            <person name="Archibald J.M."/>
        </authorList>
    </citation>
    <scope>NUCLEOTIDE SEQUENCE</scope>
    <source>
        <strain evidence="3">CCMP2712</strain>
    </source>
</reference>
<dbReference type="KEGG" id="gtt:GUITHDRAFT_114666"/>
<dbReference type="PaxDb" id="55529-EKX39231"/>
<sequence>MEIDARDIEKQLDLEMKRCAAFFASSKTLIVSRLFKNFEEDEERTMRLASALEHESTAASLHFALFPRKTRDGGLQPTCREPVVSMMAFVVDLFSPHDGSIDLRMFSECFMDSDFVNEDVEEGIVGLSYQYKDENGSSVSISRGKVKDAKRQFAHQVQLRLSMQCNPNISVKVFKTGRLQIAGCKDEGTCNKIVRHVINSLNNIYDHVPDGPSVFERHVCEPSGQHVAVHGPIKFSEVLAPETVNINCTFDAGYSFVGYTLDPILLRDVVSRPEYSHCVKSVEYTPEKRYAGVKILFKPPQIASVSDATNVKREVFIGIFPSSKTVITGAVNWAEVDDAYDFASRLLLQNFEEVRKPAEGGMSARRRQGRDK</sequence>
<keyword evidence="3" id="KW-1185">Reference proteome</keyword>
<organism evidence="1">
    <name type="scientific">Guillardia theta (strain CCMP2712)</name>
    <name type="common">Cryptophyte</name>
    <dbReference type="NCBI Taxonomy" id="905079"/>
    <lineage>
        <taxon>Eukaryota</taxon>
        <taxon>Cryptophyceae</taxon>
        <taxon>Pyrenomonadales</taxon>
        <taxon>Geminigeraceae</taxon>
        <taxon>Guillardia</taxon>
    </lineage>
</organism>
<dbReference type="Proteomes" id="UP000011087">
    <property type="component" value="Unassembled WGS sequence"/>
</dbReference>
<dbReference type="SUPFAM" id="SSF55945">
    <property type="entry name" value="TATA-box binding protein-like"/>
    <property type="match status" value="2"/>
</dbReference>
<evidence type="ECO:0000313" key="3">
    <source>
        <dbReference type="Proteomes" id="UP000011087"/>
    </source>
</evidence>
<evidence type="ECO:0000313" key="2">
    <source>
        <dbReference type="EnsemblProtists" id="EKX39231"/>
    </source>
</evidence>
<dbReference type="GeneID" id="17295954"/>
<reference evidence="2" key="3">
    <citation type="submission" date="2015-06" db="UniProtKB">
        <authorList>
            <consortium name="EnsemblProtists"/>
        </authorList>
    </citation>
    <scope>IDENTIFICATION</scope>
</reference>
<gene>
    <name evidence="1" type="ORF">GUITHDRAFT_114666</name>
</gene>
<name>L1ISI3_GUITC</name>
<dbReference type="InterPro" id="IPR012295">
    <property type="entry name" value="TBP_dom_sf"/>
</dbReference>
<reference evidence="1 3" key="1">
    <citation type="journal article" date="2012" name="Nature">
        <title>Algal genomes reveal evolutionary mosaicism and the fate of nucleomorphs.</title>
        <authorList>
            <consortium name="DOE Joint Genome Institute"/>
            <person name="Curtis B.A."/>
            <person name="Tanifuji G."/>
            <person name="Burki F."/>
            <person name="Gruber A."/>
            <person name="Irimia M."/>
            <person name="Maruyama S."/>
            <person name="Arias M.C."/>
            <person name="Ball S.G."/>
            <person name="Gile G.H."/>
            <person name="Hirakawa Y."/>
            <person name="Hopkins J.F."/>
            <person name="Kuo A."/>
            <person name="Rensing S.A."/>
            <person name="Schmutz J."/>
            <person name="Symeonidi A."/>
            <person name="Elias M."/>
            <person name="Eveleigh R.J."/>
            <person name="Herman E.K."/>
            <person name="Klute M.J."/>
            <person name="Nakayama T."/>
            <person name="Obornik M."/>
            <person name="Reyes-Prieto A."/>
            <person name="Armbrust E.V."/>
            <person name="Aves S.J."/>
            <person name="Beiko R.G."/>
            <person name="Coutinho P."/>
            <person name="Dacks J.B."/>
            <person name="Durnford D.G."/>
            <person name="Fast N.M."/>
            <person name="Green B.R."/>
            <person name="Grisdale C.J."/>
            <person name="Hempel F."/>
            <person name="Henrissat B."/>
            <person name="Hoppner M.P."/>
            <person name="Ishida K."/>
            <person name="Kim E."/>
            <person name="Koreny L."/>
            <person name="Kroth P.G."/>
            <person name="Liu Y."/>
            <person name="Malik S.B."/>
            <person name="Maier U.G."/>
            <person name="McRose D."/>
            <person name="Mock T."/>
            <person name="Neilson J.A."/>
            <person name="Onodera N.T."/>
            <person name="Poole A.M."/>
            <person name="Pritham E.J."/>
            <person name="Richards T.A."/>
            <person name="Rocap G."/>
            <person name="Roy S.W."/>
            <person name="Sarai C."/>
            <person name="Schaack S."/>
            <person name="Shirato S."/>
            <person name="Slamovits C.H."/>
            <person name="Spencer D.F."/>
            <person name="Suzuki S."/>
            <person name="Worden A.Z."/>
            <person name="Zauner S."/>
            <person name="Barry K."/>
            <person name="Bell C."/>
            <person name="Bharti A.K."/>
            <person name="Crow J.A."/>
            <person name="Grimwood J."/>
            <person name="Kramer R."/>
            <person name="Lindquist E."/>
            <person name="Lucas S."/>
            <person name="Salamov A."/>
            <person name="McFadden G.I."/>
            <person name="Lane C.E."/>
            <person name="Keeling P.J."/>
            <person name="Gray M.W."/>
            <person name="Grigoriev I.V."/>
            <person name="Archibald J.M."/>
        </authorList>
    </citation>
    <scope>NUCLEOTIDE SEQUENCE</scope>
    <source>
        <strain evidence="1 3">CCMP2712</strain>
    </source>
</reference>
<dbReference type="RefSeq" id="XP_005826211.1">
    <property type="nucleotide sequence ID" value="XM_005826154.1"/>
</dbReference>
<accession>L1ISI3</accession>
<dbReference type="EnsemblProtists" id="EKX39231">
    <property type="protein sequence ID" value="EKX39231"/>
    <property type="gene ID" value="GUITHDRAFT_114666"/>
</dbReference>
<dbReference type="EMBL" id="JH993041">
    <property type="protein sequence ID" value="EKX39231.1"/>
    <property type="molecule type" value="Genomic_DNA"/>
</dbReference>
<evidence type="ECO:0000313" key="1">
    <source>
        <dbReference type="EMBL" id="EKX39231.1"/>
    </source>
</evidence>